<dbReference type="Proteomes" id="UP000765507">
    <property type="component" value="Unassembled WGS sequence"/>
</dbReference>
<feature type="region of interest" description="Disordered" evidence="9">
    <location>
        <begin position="1"/>
        <end position="50"/>
    </location>
</feature>
<reference evidence="12 13" key="1">
    <citation type="journal article" date="2020" name="G3 (Bethesda)">
        <title>Draft Genome of the Common Snapping Turtle, Chelydra serpentina, a Model for Phenotypic Plasticity in Reptiles.</title>
        <authorList>
            <person name="Das D."/>
            <person name="Singh S.K."/>
            <person name="Bierstedt J."/>
            <person name="Erickson A."/>
            <person name="Galli G.L.J."/>
            <person name="Crossley D.A. 2nd"/>
            <person name="Rhen T."/>
        </authorList>
    </citation>
    <scope>NUCLEOTIDE SEQUENCE [LARGE SCALE GENOMIC DNA]</scope>
    <source>
        <strain evidence="12">KW</strain>
    </source>
</reference>
<keyword evidence="5 10" id="KW-1133">Transmembrane helix</keyword>
<dbReference type="GO" id="GO:0006869">
    <property type="term" value="P:lipid transport"/>
    <property type="evidence" value="ECO:0007669"/>
    <property type="project" value="UniProtKB-KW"/>
</dbReference>
<comment type="subcellular location">
    <subcellularLocation>
        <location evidence="1">Endoplasmic reticulum membrane</location>
    </subcellularLocation>
</comment>
<evidence type="ECO:0000256" key="5">
    <source>
        <dbReference type="ARBA" id="ARBA00022989"/>
    </source>
</evidence>
<evidence type="ECO:0000256" key="2">
    <source>
        <dbReference type="ARBA" id="ARBA00022448"/>
    </source>
</evidence>
<dbReference type="GO" id="GO:0008289">
    <property type="term" value="F:lipid binding"/>
    <property type="evidence" value="ECO:0007669"/>
    <property type="project" value="UniProtKB-KW"/>
</dbReference>
<evidence type="ECO:0000259" key="11">
    <source>
        <dbReference type="PROSITE" id="PS51847"/>
    </source>
</evidence>
<dbReference type="PANTHER" id="PTHR13466">
    <property type="entry name" value="TEX2 PROTEIN-RELATED"/>
    <property type="match status" value="1"/>
</dbReference>
<feature type="domain" description="SMP-LTD" evidence="11">
    <location>
        <begin position="725"/>
        <end position="1015"/>
    </location>
</feature>
<feature type="region of interest" description="Disordered" evidence="9">
    <location>
        <begin position="199"/>
        <end position="228"/>
    </location>
</feature>
<gene>
    <name evidence="12" type="ORF">G0U57_009817</name>
</gene>
<feature type="compositionally biased region" description="Polar residues" evidence="9">
    <location>
        <begin position="211"/>
        <end position="224"/>
    </location>
</feature>
<evidence type="ECO:0000313" key="13">
    <source>
        <dbReference type="Proteomes" id="UP000765507"/>
    </source>
</evidence>
<feature type="compositionally biased region" description="Polar residues" evidence="9">
    <location>
        <begin position="32"/>
        <end position="43"/>
    </location>
</feature>
<feature type="region of interest" description="Disordered" evidence="9">
    <location>
        <begin position="617"/>
        <end position="667"/>
    </location>
</feature>
<evidence type="ECO:0000256" key="3">
    <source>
        <dbReference type="ARBA" id="ARBA00022692"/>
    </source>
</evidence>
<feature type="region of interest" description="Disordered" evidence="9">
    <location>
        <begin position="354"/>
        <end position="377"/>
    </location>
</feature>
<proteinExistence type="predicted"/>
<evidence type="ECO:0000256" key="9">
    <source>
        <dbReference type="SAM" id="MobiDB-lite"/>
    </source>
</evidence>
<organism evidence="12 13">
    <name type="scientific">Chelydra serpentina</name>
    <name type="common">Snapping turtle</name>
    <name type="synonym">Testudo serpentina</name>
    <dbReference type="NCBI Taxonomy" id="8475"/>
    <lineage>
        <taxon>Eukaryota</taxon>
        <taxon>Metazoa</taxon>
        <taxon>Chordata</taxon>
        <taxon>Craniata</taxon>
        <taxon>Vertebrata</taxon>
        <taxon>Euteleostomi</taxon>
        <taxon>Archelosauria</taxon>
        <taxon>Testudinata</taxon>
        <taxon>Testudines</taxon>
        <taxon>Cryptodira</taxon>
        <taxon>Durocryptodira</taxon>
        <taxon>Americhelydia</taxon>
        <taxon>Chelydroidea</taxon>
        <taxon>Chelydridae</taxon>
        <taxon>Chelydra</taxon>
    </lineage>
</organism>
<dbReference type="EMBL" id="JAHGAV010000255">
    <property type="protein sequence ID" value="KAG6927446.1"/>
    <property type="molecule type" value="Genomic_DNA"/>
</dbReference>
<feature type="region of interest" description="Disordered" evidence="9">
    <location>
        <begin position="878"/>
        <end position="898"/>
    </location>
</feature>
<dbReference type="OrthoDB" id="26740at2759"/>
<evidence type="ECO:0000313" key="12">
    <source>
        <dbReference type="EMBL" id="KAG6927446.1"/>
    </source>
</evidence>
<keyword evidence="7" id="KW-0446">Lipid-binding</keyword>
<name>A0A8T1SEL2_CHESE</name>
<dbReference type="PANTHER" id="PTHR13466:SF4">
    <property type="entry name" value="SMP-LTD DOMAIN-CONTAINING PROTEIN"/>
    <property type="match status" value="1"/>
</dbReference>
<accession>A0A8T1SEL2</accession>
<protein>
    <submittedName>
        <fullName evidence="12">Testis Expressed 2-like</fullName>
    </submittedName>
</protein>
<feature type="region of interest" description="Disordered" evidence="9">
    <location>
        <begin position="274"/>
        <end position="322"/>
    </location>
</feature>
<keyword evidence="2" id="KW-0813">Transport</keyword>
<dbReference type="Pfam" id="PF10296">
    <property type="entry name" value="MMM1"/>
    <property type="match status" value="1"/>
</dbReference>
<dbReference type="AlphaFoldDB" id="A0A8T1SEL2"/>
<keyword evidence="8 10" id="KW-0472">Membrane</keyword>
<feature type="compositionally biased region" description="Low complexity" evidence="9">
    <location>
        <begin position="643"/>
        <end position="658"/>
    </location>
</feature>
<feature type="transmembrane region" description="Helical" evidence="10">
    <location>
        <begin position="380"/>
        <end position="397"/>
    </location>
</feature>
<dbReference type="CDD" id="cd21675">
    <property type="entry name" value="SMP_TEX2"/>
    <property type="match status" value="1"/>
</dbReference>
<evidence type="ECO:0000256" key="10">
    <source>
        <dbReference type="SAM" id="Phobius"/>
    </source>
</evidence>
<evidence type="ECO:0000256" key="1">
    <source>
        <dbReference type="ARBA" id="ARBA00004586"/>
    </source>
</evidence>
<keyword evidence="4" id="KW-0256">Endoplasmic reticulum</keyword>
<feature type="transmembrane region" description="Helical" evidence="10">
    <location>
        <begin position="403"/>
        <end position="426"/>
    </location>
</feature>
<evidence type="ECO:0000256" key="4">
    <source>
        <dbReference type="ARBA" id="ARBA00022824"/>
    </source>
</evidence>
<feature type="compositionally biased region" description="Low complexity" evidence="9">
    <location>
        <begin position="10"/>
        <end position="21"/>
    </location>
</feature>
<comment type="caution">
    <text evidence="12">The sequence shown here is derived from an EMBL/GenBank/DDBJ whole genome shotgun (WGS) entry which is preliminary data.</text>
</comment>
<evidence type="ECO:0000256" key="6">
    <source>
        <dbReference type="ARBA" id="ARBA00023055"/>
    </source>
</evidence>
<keyword evidence="6" id="KW-0445">Lipid transport</keyword>
<keyword evidence="3 10" id="KW-0812">Transmembrane</keyword>
<dbReference type="GO" id="GO:0005789">
    <property type="term" value="C:endoplasmic reticulum membrane"/>
    <property type="evidence" value="ECO:0007669"/>
    <property type="project" value="UniProtKB-SubCell"/>
</dbReference>
<dbReference type="InterPro" id="IPR019411">
    <property type="entry name" value="MMM1_dom"/>
</dbReference>
<keyword evidence="13" id="KW-1185">Reference proteome</keyword>
<sequence>MAAHAKASLEPEGSSPASFSPPGSPQQRDPMVSSQEITSQFASARSKEDWENLDGSELIFTLDKDEEEGAANLPENAVLYVDTGQCEDQPGSSFHRPFPLASPPELGFLTDIPFYHLPGFSPQSSIAPLTLQASPGPKPLINLVKSLSTEIQAKESCPLKPQPLLNLVKSISTEIPHLEPEVTPSKSDSKLNVHLWRQITQPKSRDGGSRTAPSSPNISPSESKGSFFRVQEAKFEDTKRRFSEAIQEPLSRLSKIIGDENSVSAKYKLPHAGAYVHDPPSSHSGDCTSVDAQAARPSPGKAQSDRAGEHASKATRRTQAKDGFPLEHKWGPALNCRYEICSCGDVIQVVEVEQSETGPEEAQLQHPPDQLPRAQPGSPVPCKTLACIAILAYNYFILPLPPYLSGLCLGLACGFMLGFLVILLFVPKPCLAPRRGESPQDKLRSELLTRKPREPDVLKSWMNEMYFYDPEIYHPSLTHSVFVTLEGATMKLSYPKNNVPRRATFEEETLDVAFVSHRSYDMSNAQVFLFPPGLARKRLWNKKYPICILFPDQEDQNFRSSNEHDMDLPRDESLKMTRTSGQDIPLKPPGDLRERTLYLFGRTGRDKEEWFQHLTTASRGDGHEVQSASWSEGKFGFGPNQLSSPSGKGTYSSGSSRGSTEDIPSLFRPKDLAGTVRQKILLDYGTYMSRLVQPETGTSPLQSPCHSGVGSPTCQKLLGDMNGRSELSLAWMNALVGRIFWDFLREKYWMDQVSNKIQKKLSKIKLPYFMNELTLTELDMGTSIPLVLSVSSPIIDNRGLWVDVEVLYHGSLQMTLETKMNLCKLGKEALAEESGQTAAGGEGAKLRGILLADSDAESSSAGSSDEEDVLAAEPSGALGERLVPPPAEGHGGGGNSTSRKILRLVDKIAKSKYFQKATENEFIKKKIEEVSNTPLLLTVEVQELAGTLAVNVPPPPTDRIWYSFRIPPQLELKVHPKLGEREVTFIHVTEWIERKLQHEFQKILVMPNMDDLLIPIMHSGLEPQPPMAGPFKDLPADSEKRL</sequence>
<evidence type="ECO:0000256" key="8">
    <source>
        <dbReference type="ARBA" id="ARBA00023136"/>
    </source>
</evidence>
<dbReference type="PROSITE" id="PS51847">
    <property type="entry name" value="SMP"/>
    <property type="match status" value="1"/>
</dbReference>
<evidence type="ECO:0000256" key="7">
    <source>
        <dbReference type="ARBA" id="ARBA00023121"/>
    </source>
</evidence>
<feature type="compositionally biased region" description="Basic and acidic residues" evidence="9">
    <location>
        <begin position="303"/>
        <end position="312"/>
    </location>
</feature>
<dbReference type="InterPro" id="IPR031468">
    <property type="entry name" value="SMP_LBD"/>
</dbReference>
<feature type="compositionally biased region" description="Polar residues" evidence="9">
    <location>
        <begin position="281"/>
        <end position="291"/>
    </location>
</feature>